<gene>
    <name evidence="1" type="ORF">MCB1EB_0009</name>
</gene>
<dbReference type="InterPro" id="IPR051839">
    <property type="entry name" value="RD_transcriptional_regulator"/>
</dbReference>
<dbReference type="GO" id="GO:0004803">
    <property type="term" value="F:transposase activity"/>
    <property type="evidence" value="ECO:0007669"/>
    <property type="project" value="InterPro"/>
</dbReference>
<reference evidence="1 2" key="1">
    <citation type="journal article" date="2018" name="Microbes Environ.">
        <title>Comparative Genomic Insights into Endofungal Lifestyles of Two Bacterial Endosymbionts, Mycoavidus cysteinexigens and Burkholderia rhizoxinica.</title>
        <authorList>
            <person name="Sharmin D."/>
            <person name="Guo Y."/>
            <person name="Nishizawa T."/>
            <person name="Ohshima S."/>
            <person name="Sato Y."/>
            <person name="Takashima Y."/>
            <person name="Narisawa K."/>
            <person name="Ohta H."/>
        </authorList>
    </citation>
    <scope>NUCLEOTIDE SEQUENCE [LARGE SCALE GENOMIC DNA]</scope>
    <source>
        <strain evidence="1 2">B1-EB</strain>
    </source>
</reference>
<dbReference type="EMBL" id="AP018150">
    <property type="protein sequence ID" value="BBE08170.1"/>
    <property type="molecule type" value="Genomic_DNA"/>
</dbReference>
<dbReference type="PANTHER" id="PTHR33215:SF13">
    <property type="entry name" value="PROTEIN DISTAL ANTENNA"/>
    <property type="match status" value="1"/>
</dbReference>
<dbReference type="SUPFAM" id="SSF46689">
    <property type="entry name" value="Homeodomain-like"/>
    <property type="match status" value="1"/>
</dbReference>
<keyword evidence="2" id="KW-1185">Reference proteome</keyword>
<dbReference type="Pfam" id="PF01527">
    <property type="entry name" value="HTH_Tnp_1"/>
    <property type="match status" value="1"/>
</dbReference>
<dbReference type="Gene3D" id="1.10.10.60">
    <property type="entry name" value="Homeodomain-like"/>
    <property type="match status" value="1"/>
</dbReference>
<dbReference type="InterPro" id="IPR009057">
    <property type="entry name" value="Homeodomain-like_sf"/>
</dbReference>
<dbReference type="InterPro" id="IPR002514">
    <property type="entry name" value="Transposase_8"/>
</dbReference>
<name>A0A2Z6ERZ1_9BURK</name>
<dbReference type="GO" id="GO:0006313">
    <property type="term" value="P:DNA transposition"/>
    <property type="evidence" value="ECO:0007669"/>
    <property type="project" value="InterPro"/>
</dbReference>
<evidence type="ECO:0000313" key="2">
    <source>
        <dbReference type="Proteomes" id="UP000282597"/>
    </source>
</evidence>
<dbReference type="KEGG" id="mcys:MCB1EB_0009"/>
<dbReference type="AlphaFoldDB" id="A0A2Z6ERZ1"/>
<evidence type="ECO:0000313" key="1">
    <source>
        <dbReference type="EMBL" id="BBE08170.1"/>
    </source>
</evidence>
<dbReference type="PANTHER" id="PTHR33215">
    <property type="entry name" value="PROTEIN DISTAL ANTENNA"/>
    <property type="match status" value="1"/>
</dbReference>
<organism evidence="1 2">
    <name type="scientific">Mycoavidus cysteinexigens</name>
    <dbReference type="NCBI Taxonomy" id="1553431"/>
    <lineage>
        <taxon>Bacteria</taxon>
        <taxon>Pseudomonadati</taxon>
        <taxon>Pseudomonadota</taxon>
        <taxon>Betaproteobacteria</taxon>
        <taxon>Burkholderiales</taxon>
        <taxon>Burkholderiaceae</taxon>
        <taxon>Mycoavidus</taxon>
    </lineage>
</organism>
<dbReference type="Proteomes" id="UP000282597">
    <property type="component" value="Chromosome"/>
</dbReference>
<proteinExistence type="predicted"/>
<dbReference type="GO" id="GO:0003677">
    <property type="term" value="F:DNA binding"/>
    <property type="evidence" value="ECO:0007669"/>
    <property type="project" value="InterPro"/>
</dbReference>
<accession>A0A2Z6ERZ1</accession>
<sequence>MKKKSVERTKIEKLPRQKFTQEFRRQAVKPILEGKERVTDVAKRLSLSIKTIGNWLSQARNGKLDQMGANRREISEQEAELSRLRKENAELRMERTILKKAAAYFAKESM</sequence>
<protein>
    <submittedName>
        <fullName evidence="1">Transposase IS3/IS911 family protein</fullName>
    </submittedName>
</protein>